<dbReference type="SUPFAM" id="SSF51197">
    <property type="entry name" value="Clavaminate synthase-like"/>
    <property type="match status" value="1"/>
</dbReference>
<proteinExistence type="predicted"/>
<organism evidence="4 5">
    <name type="scientific">Symbiodinium natans</name>
    <dbReference type="NCBI Taxonomy" id="878477"/>
    <lineage>
        <taxon>Eukaryota</taxon>
        <taxon>Sar</taxon>
        <taxon>Alveolata</taxon>
        <taxon>Dinophyceae</taxon>
        <taxon>Suessiales</taxon>
        <taxon>Symbiodiniaceae</taxon>
        <taxon>Symbiodinium</taxon>
    </lineage>
</organism>
<feature type="region of interest" description="Disordered" evidence="2">
    <location>
        <begin position="324"/>
        <end position="348"/>
    </location>
</feature>
<dbReference type="CDD" id="cd04301">
    <property type="entry name" value="NAT_SF"/>
    <property type="match status" value="1"/>
</dbReference>
<dbReference type="OrthoDB" id="2328924at2759"/>
<evidence type="ECO:0000256" key="2">
    <source>
        <dbReference type="SAM" id="MobiDB-lite"/>
    </source>
</evidence>
<evidence type="ECO:0000259" key="3">
    <source>
        <dbReference type="Pfam" id="PF00583"/>
    </source>
</evidence>
<dbReference type="InterPro" id="IPR016181">
    <property type="entry name" value="Acyl_CoA_acyltransferase"/>
</dbReference>
<dbReference type="Gene3D" id="2.60.120.10">
    <property type="entry name" value="Jelly Rolls"/>
    <property type="match status" value="1"/>
</dbReference>
<dbReference type="SUPFAM" id="SSF55729">
    <property type="entry name" value="Acyl-CoA N-acyltransferases (Nat)"/>
    <property type="match status" value="1"/>
</dbReference>
<dbReference type="Gene3D" id="3.40.630.30">
    <property type="match status" value="1"/>
</dbReference>
<dbReference type="GO" id="GO:0046872">
    <property type="term" value="F:metal ion binding"/>
    <property type="evidence" value="ECO:0007669"/>
    <property type="project" value="UniProtKB-ARBA"/>
</dbReference>
<dbReference type="PANTHER" id="PTHR20883:SF48">
    <property type="entry name" value="ECTOINE DIOXYGENASE"/>
    <property type="match status" value="1"/>
</dbReference>
<protein>
    <submittedName>
        <fullName evidence="4">EctD protein</fullName>
    </submittedName>
</protein>
<dbReference type="GO" id="GO:0019491">
    <property type="term" value="P:ectoine biosynthetic process"/>
    <property type="evidence" value="ECO:0007669"/>
    <property type="project" value="InterPro"/>
</dbReference>
<evidence type="ECO:0000313" key="5">
    <source>
        <dbReference type="Proteomes" id="UP000604046"/>
    </source>
</evidence>
<feature type="domain" description="N-acetyltransferase" evidence="3">
    <location>
        <begin position="194"/>
        <end position="266"/>
    </location>
</feature>
<comment type="cofactor">
    <cofactor evidence="1">
        <name>Fe cation</name>
        <dbReference type="ChEBI" id="CHEBI:24875"/>
    </cofactor>
</comment>
<dbReference type="AlphaFoldDB" id="A0A812Q2N8"/>
<dbReference type="PANTHER" id="PTHR20883">
    <property type="entry name" value="PHYTANOYL-COA DIOXYGENASE DOMAIN CONTAINING 1"/>
    <property type="match status" value="1"/>
</dbReference>
<dbReference type="InterPro" id="IPR014710">
    <property type="entry name" value="RmlC-like_jellyroll"/>
</dbReference>
<gene>
    <name evidence="4" type="primary">ectD</name>
    <name evidence="4" type="ORF">SNAT2548_LOCUS19870</name>
</gene>
<dbReference type="Gene3D" id="2.60.120.620">
    <property type="entry name" value="q2cbj1_9rhob like domain"/>
    <property type="match status" value="1"/>
</dbReference>
<dbReference type="Pfam" id="PF00583">
    <property type="entry name" value="Acetyltransf_1"/>
    <property type="match status" value="1"/>
</dbReference>
<keyword evidence="5" id="KW-1185">Reference proteome</keyword>
<name>A0A812Q2N8_9DINO</name>
<comment type="caution">
    <text evidence="4">The sequence shown here is derived from an EMBL/GenBank/DDBJ whole genome shotgun (WGS) entry which is preliminary data.</text>
</comment>
<sequence length="623" mass="67873">MLPEAGSSTRIHYKNHVEAVLVTSGSTELRWMGFKGCMGSWSCFSHTRLRELLGKGWKGKQAAIEGFAVFKLEPGSFYGLGGQECHVVRASPNGDLCVSCAFNPPVDGAEDHNAEGVYPAIGADGVPRYGFAEAEVPRLFCPPDSLKGGSQETKPALPLTLQTRHGAVVLKHPCAEDGASMWSLAQSAGLDANSAYCYIIHCMYFPTTCMVAKTSAGRVVGFVLGFTPPAEPDTYFAWQIAVDSEFRRCRLALTMLEALRQRVAARFVTASATLASATPALLASLAAANDTSLEKKVGWLPEGMFPATSPAPPETLYVVGPLGPEREPERAGSVPGIRQPSPYATRGSQSGAVLRVHPVVWPGHLSKPLSQALLNAYEEQGFCILRAVVPREQIEACHKFLDGQVKSVKEPSRVDASCRLVTEAGSSALRSIFAVHEDADSPVAELATSPLITQFARQVLADDVYIHQSRVNLQTAFKGAGFSWHSDFETWHAEDGMPCPRSASVVVYLDKNVESNGALMVVPGSHKSFLRCRGRQDGANWEKSLQSQAQLKKWQKPFPFLGQVGGTQLFRTPMVSKKKQLRCHTRGEEDHNRSLAGDVANAKWSEVLRSACWWYFIVQLRLL</sequence>
<dbReference type="GO" id="GO:0016747">
    <property type="term" value="F:acyltransferase activity, transferring groups other than amino-acyl groups"/>
    <property type="evidence" value="ECO:0007669"/>
    <property type="project" value="InterPro"/>
</dbReference>
<dbReference type="InterPro" id="IPR000182">
    <property type="entry name" value="GNAT_dom"/>
</dbReference>
<accession>A0A812Q2N8</accession>
<evidence type="ECO:0000313" key="4">
    <source>
        <dbReference type="EMBL" id="CAE7366080.1"/>
    </source>
</evidence>
<dbReference type="EMBL" id="CAJNDS010002191">
    <property type="protein sequence ID" value="CAE7366080.1"/>
    <property type="molecule type" value="Genomic_DNA"/>
</dbReference>
<dbReference type="InterPro" id="IPR010462">
    <property type="entry name" value="Ectoine_synth"/>
</dbReference>
<dbReference type="GO" id="GO:0016491">
    <property type="term" value="F:oxidoreductase activity"/>
    <property type="evidence" value="ECO:0007669"/>
    <property type="project" value="UniProtKB-ARBA"/>
</dbReference>
<evidence type="ECO:0000256" key="1">
    <source>
        <dbReference type="ARBA" id="ARBA00001962"/>
    </source>
</evidence>
<dbReference type="Pfam" id="PF05721">
    <property type="entry name" value="PhyH"/>
    <property type="match status" value="1"/>
</dbReference>
<dbReference type="InterPro" id="IPR008775">
    <property type="entry name" value="Phytyl_CoA_dOase-like"/>
</dbReference>
<reference evidence="4" key="1">
    <citation type="submission" date="2021-02" db="EMBL/GenBank/DDBJ databases">
        <authorList>
            <person name="Dougan E. K."/>
            <person name="Rhodes N."/>
            <person name="Thang M."/>
            <person name="Chan C."/>
        </authorList>
    </citation>
    <scope>NUCLEOTIDE SEQUENCE</scope>
</reference>
<dbReference type="Pfam" id="PF06339">
    <property type="entry name" value="Ectoine_synth"/>
    <property type="match status" value="1"/>
</dbReference>
<dbReference type="GO" id="GO:0033990">
    <property type="term" value="F:ectoine synthase activity"/>
    <property type="evidence" value="ECO:0007669"/>
    <property type="project" value="InterPro"/>
</dbReference>
<dbReference type="Proteomes" id="UP000604046">
    <property type="component" value="Unassembled WGS sequence"/>
</dbReference>